<sequence length="384" mass="44247">MIDDRLNEISKLVQVKPSPNPSRFNVWSNGNNYQAKSLDLILHQELIDFAKFIAPSPIERHIRLLSINRFRTAVALMWPDAKMICHGSTATSTNLPDGDLDFVVFNAPSDQAELTLLSSLENFLTEKKIIKDSKIIHARCPIIKCVDNVYDFKIDIAINNENGILNIKRHSMYLKEYPGLFPVLMFTKFFLLQNKLDTPYKGGISSNTLIQMIIFIIQLLNKDDRLNCGKILLTFFLYYGQSFNYITTGISTREGGRTFDKLDLYRVSWNTPICISIEDPQIPGNFLGENAFNTFEFRKKCSDAYLKLISNRSFNERSLLNGIVNYITLQNTTNFRQLIVDKFNLISIMPSTQTNDRNENDGPSENKKNKENPFQNRRKPPYKR</sequence>
<dbReference type="EMBL" id="JAPFFF010000050">
    <property type="protein sequence ID" value="KAK8839817.1"/>
    <property type="molecule type" value="Genomic_DNA"/>
</dbReference>
<dbReference type="Gene3D" id="1.10.1410.10">
    <property type="match status" value="1"/>
</dbReference>
<evidence type="ECO:0000313" key="8">
    <source>
        <dbReference type="Proteomes" id="UP001470230"/>
    </source>
</evidence>
<gene>
    <name evidence="7" type="ORF">M9Y10_031527</name>
    <name evidence="6" type="ORF">M9Y10_036861</name>
</gene>
<feature type="domain" description="Poly(A) RNA polymerase mitochondrial-like central palm" evidence="5">
    <location>
        <begin position="42"/>
        <end position="168"/>
    </location>
</feature>
<dbReference type="Gene3D" id="3.30.460.10">
    <property type="entry name" value="Beta Polymerase, domain 2"/>
    <property type="match status" value="1"/>
</dbReference>
<evidence type="ECO:0000259" key="5">
    <source>
        <dbReference type="Pfam" id="PF22600"/>
    </source>
</evidence>
<organism evidence="6 8">
    <name type="scientific">Tritrichomonas musculus</name>
    <dbReference type="NCBI Taxonomy" id="1915356"/>
    <lineage>
        <taxon>Eukaryota</taxon>
        <taxon>Metamonada</taxon>
        <taxon>Parabasalia</taxon>
        <taxon>Tritrichomonadida</taxon>
        <taxon>Tritrichomonadidae</taxon>
        <taxon>Tritrichomonas</taxon>
    </lineage>
</organism>
<dbReference type="InterPro" id="IPR043519">
    <property type="entry name" value="NT_sf"/>
</dbReference>
<dbReference type="CDD" id="cd05402">
    <property type="entry name" value="NT_PAP_TUTase"/>
    <property type="match status" value="1"/>
</dbReference>
<comment type="caution">
    <text evidence="6">The sequence shown here is derived from an EMBL/GenBank/DDBJ whole genome shotgun (WGS) entry which is preliminary data.</text>
</comment>
<evidence type="ECO:0000256" key="3">
    <source>
        <dbReference type="SAM" id="MobiDB-lite"/>
    </source>
</evidence>
<evidence type="ECO:0000313" key="7">
    <source>
        <dbReference type="EMBL" id="KAK8839817.1"/>
    </source>
</evidence>
<feature type="compositionally biased region" description="Basic and acidic residues" evidence="3">
    <location>
        <begin position="356"/>
        <end position="371"/>
    </location>
</feature>
<dbReference type="PANTHER" id="PTHR23092">
    <property type="entry name" value="POLY(A) RNA POLYMERASE"/>
    <property type="match status" value="1"/>
</dbReference>
<feature type="domain" description="PAP-associated" evidence="4">
    <location>
        <begin position="229"/>
        <end position="285"/>
    </location>
</feature>
<reference evidence="6 8" key="1">
    <citation type="submission" date="2024-04" db="EMBL/GenBank/DDBJ databases">
        <title>Tritrichomonas musculus Genome.</title>
        <authorList>
            <person name="Alves-Ferreira E."/>
            <person name="Grigg M."/>
            <person name="Lorenzi H."/>
            <person name="Galac M."/>
        </authorList>
    </citation>
    <scope>NUCLEOTIDE SEQUENCE [LARGE SCALE GENOMIC DNA]</scope>
    <source>
        <strain evidence="6 8">EAF2021</strain>
    </source>
</reference>
<dbReference type="Proteomes" id="UP001470230">
    <property type="component" value="Unassembled WGS sequence"/>
</dbReference>
<dbReference type="InterPro" id="IPR002058">
    <property type="entry name" value="PAP_assoc"/>
</dbReference>
<evidence type="ECO:0000313" key="6">
    <source>
        <dbReference type="EMBL" id="KAK8834052.1"/>
    </source>
</evidence>
<dbReference type="InterPro" id="IPR045862">
    <property type="entry name" value="Trf4-like"/>
</dbReference>
<dbReference type="Pfam" id="PF03828">
    <property type="entry name" value="PAP_assoc"/>
    <property type="match status" value="1"/>
</dbReference>
<dbReference type="InterPro" id="IPR054708">
    <property type="entry name" value="MTPAP-like_central"/>
</dbReference>
<dbReference type="EMBL" id="JAPFFF010000538">
    <property type="protein sequence ID" value="KAK8834052.1"/>
    <property type="molecule type" value="Genomic_DNA"/>
</dbReference>
<evidence type="ECO:0000259" key="4">
    <source>
        <dbReference type="Pfam" id="PF03828"/>
    </source>
</evidence>
<keyword evidence="1" id="KW-0479">Metal-binding</keyword>
<name>A0ABR2GJF0_9EUKA</name>
<dbReference type="SUPFAM" id="SSF81631">
    <property type="entry name" value="PAP/OAS1 substrate-binding domain"/>
    <property type="match status" value="1"/>
</dbReference>
<dbReference type="PANTHER" id="PTHR23092:SF15">
    <property type="entry name" value="INACTIVE NON-CANONICAL POLY(A) RNA POLYMERASE PROTEIN TRF4-2-RELATED"/>
    <property type="match status" value="1"/>
</dbReference>
<keyword evidence="2" id="KW-0460">Magnesium</keyword>
<protein>
    <submittedName>
        <fullName evidence="6">Non-canonical poly(A) RNA polymerase papd5</fullName>
    </submittedName>
</protein>
<feature type="region of interest" description="Disordered" evidence="3">
    <location>
        <begin position="351"/>
        <end position="384"/>
    </location>
</feature>
<dbReference type="SUPFAM" id="SSF81301">
    <property type="entry name" value="Nucleotidyltransferase"/>
    <property type="match status" value="1"/>
</dbReference>
<evidence type="ECO:0000256" key="1">
    <source>
        <dbReference type="ARBA" id="ARBA00022723"/>
    </source>
</evidence>
<proteinExistence type="predicted"/>
<accession>A0ABR2GJF0</accession>
<dbReference type="Pfam" id="PF22600">
    <property type="entry name" value="MTPAP-like_central"/>
    <property type="match status" value="1"/>
</dbReference>
<evidence type="ECO:0000256" key="2">
    <source>
        <dbReference type="ARBA" id="ARBA00022842"/>
    </source>
</evidence>
<keyword evidence="8" id="KW-1185">Reference proteome</keyword>